<keyword evidence="6" id="KW-0418">Kinase</keyword>
<dbReference type="CDD" id="cd00130">
    <property type="entry name" value="PAS"/>
    <property type="match status" value="1"/>
</dbReference>
<dbReference type="SUPFAM" id="SSF47384">
    <property type="entry name" value="Homodimeric domain of signal transducing histidine kinase"/>
    <property type="match status" value="1"/>
</dbReference>
<dbReference type="Pfam" id="PF00672">
    <property type="entry name" value="HAMP"/>
    <property type="match status" value="1"/>
</dbReference>
<dbReference type="SMART" id="SM00388">
    <property type="entry name" value="HisKA"/>
    <property type="match status" value="1"/>
</dbReference>
<feature type="domain" description="Histidine kinase" evidence="11">
    <location>
        <begin position="422"/>
        <end position="642"/>
    </location>
</feature>
<comment type="subcellular location">
    <subcellularLocation>
        <location evidence="2">Membrane</location>
    </subcellularLocation>
</comment>
<evidence type="ECO:0000259" key="12">
    <source>
        <dbReference type="PROSITE" id="PS50112"/>
    </source>
</evidence>
<dbReference type="SMART" id="SM00304">
    <property type="entry name" value="HAMP"/>
    <property type="match status" value="1"/>
</dbReference>
<dbReference type="PROSITE" id="PS50885">
    <property type="entry name" value="HAMP"/>
    <property type="match status" value="1"/>
</dbReference>
<dbReference type="CDD" id="cd00082">
    <property type="entry name" value="HisKA"/>
    <property type="match status" value="1"/>
</dbReference>
<dbReference type="InterPro" id="IPR013767">
    <property type="entry name" value="PAS_fold"/>
</dbReference>
<name>A0A1G2E309_9BACT</name>
<dbReference type="InterPro" id="IPR035965">
    <property type="entry name" value="PAS-like_dom_sf"/>
</dbReference>
<dbReference type="PROSITE" id="PS50109">
    <property type="entry name" value="HIS_KIN"/>
    <property type="match status" value="1"/>
</dbReference>
<dbReference type="SMART" id="SM00387">
    <property type="entry name" value="HATPase_c"/>
    <property type="match status" value="1"/>
</dbReference>
<feature type="transmembrane region" description="Helical" evidence="10">
    <location>
        <begin position="162"/>
        <end position="185"/>
    </location>
</feature>
<dbReference type="CDD" id="cd00075">
    <property type="entry name" value="HATPase"/>
    <property type="match status" value="1"/>
</dbReference>
<organism evidence="14 15">
    <name type="scientific">Candidatus Nealsonbacteria bacterium RIFCSPHIGHO2_01_FULL_38_55</name>
    <dbReference type="NCBI Taxonomy" id="1801664"/>
    <lineage>
        <taxon>Bacteria</taxon>
        <taxon>Candidatus Nealsoniibacteriota</taxon>
    </lineage>
</organism>
<keyword evidence="10" id="KW-1133">Transmembrane helix</keyword>
<dbReference type="GO" id="GO:0005886">
    <property type="term" value="C:plasma membrane"/>
    <property type="evidence" value="ECO:0007669"/>
    <property type="project" value="TreeGrafter"/>
</dbReference>
<keyword evidence="4" id="KW-0597">Phosphoprotein</keyword>
<dbReference type="InterPro" id="IPR004358">
    <property type="entry name" value="Sig_transdc_His_kin-like_C"/>
</dbReference>
<feature type="coiled-coil region" evidence="9">
    <location>
        <begin position="280"/>
        <end position="307"/>
    </location>
</feature>
<dbReference type="GO" id="GO:0004721">
    <property type="term" value="F:phosphoprotein phosphatase activity"/>
    <property type="evidence" value="ECO:0007669"/>
    <property type="project" value="TreeGrafter"/>
</dbReference>
<dbReference type="NCBIfam" id="TIGR00229">
    <property type="entry name" value="sensory_box"/>
    <property type="match status" value="1"/>
</dbReference>
<dbReference type="FunFam" id="3.30.565.10:FF:000006">
    <property type="entry name" value="Sensor histidine kinase WalK"/>
    <property type="match status" value="1"/>
</dbReference>
<feature type="domain" description="PAS" evidence="12">
    <location>
        <begin position="300"/>
        <end position="355"/>
    </location>
</feature>
<dbReference type="SUPFAM" id="SSF158472">
    <property type="entry name" value="HAMP domain-like"/>
    <property type="match status" value="1"/>
</dbReference>
<dbReference type="SMART" id="SM00091">
    <property type="entry name" value="PAS"/>
    <property type="match status" value="1"/>
</dbReference>
<keyword evidence="5" id="KW-0808">Transferase</keyword>
<comment type="caution">
    <text evidence="14">The sequence shown here is derived from an EMBL/GenBank/DDBJ whole genome shotgun (WGS) entry which is preliminary data.</text>
</comment>
<dbReference type="PRINTS" id="PR00344">
    <property type="entry name" value="BCTRLSENSOR"/>
</dbReference>
<evidence type="ECO:0000256" key="9">
    <source>
        <dbReference type="SAM" id="Coils"/>
    </source>
</evidence>
<evidence type="ECO:0000256" key="5">
    <source>
        <dbReference type="ARBA" id="ARBA00022679"/>
    </source>
</evidence>
<dbReference type="InterPro" id="IPR050351">
    <property type="entry name" value="BphY/WalK/GraS-like"/>
</dbReference>
<protein>
    <recommendedName>
        <fullName evidence="3">histidine kinase</fullName>
        <ecNumber evidence="3">2.7.13.3</ecNumber>
    </recommendedName>
</protein>
<keyword evidence="7" id="KW-0902">Two-component regulatory system</keyword>
<dbReference type="SUPFAM" id="SSF55785">
    <property type="entry name" value="PYP-like sensor domain (PAS domain)"/>
    <property type="match status" value="1"/>
</dbReference>
<evidence type="ECO:0000256" key="2">
    <source>
        <dbReference type="ARBA" id="ARBA00004370"/>
    </source>
</evidence>
<keyword evidence="8 10" id="KW-0472">Membrane</keyword>
<evidence type="ECO:0000256" key="3">
    <source>
        <dbReference type="ARBA" id="ARBA00012438"/>
    </source>
</evidence>
<evidence type="ECO:0000259" key="13">
    <source>
        <dbReference type="PROSITE" id="PS50885"/>
    </source>
</evidence>
<sequence length="642" mass="72451">MNKRSLFNKIFLSMLIAPFLMGAIFLLAMTREQNKNQEAEVIESGLMISRAIAEDIRKGNLDNLSQTHFFKEIIANRNIVFSWVVRPDGQVYFANDPGMIGKRIEDPLIGTKEEIVKDSVYFPTGEKVKLIMEPLEMAGDGKVWNLFIGFSSKSIWLSQGKMIFFGLGLFSLAIVFIFIASFFIVKKIIKPIKKLKEGADIIGKGNFSYQLNLATGDELEDLGEALNKMARDLNNYYTSLAETKDVLEIRVNARTKQIREMAEGLEEKVKERTEVLLKSRKALLNMLEDVDAERKIAEEEKNKTSAIVANFADGLLLLSDNNKISLVNPRAEKFFRIKEKDVVGKSFSELTENDSIKLLAGLFSENGKELDKKEVEIRSGIFLEINAISIFREGRQFGLLVILHDISREKMVEKIKTEFVSLAAHQLRTPLSAIKWTIGMFLEGSLGKMTKEQNEFLADTYKLNEKMIILINDLLNATRIEEGRYLYSPSLVDIVGMVNPLVEFSDSEAKKRKINFSFKNSIKGPMKILIDGEKVKIALENVLNNAIRYTPSGGAVAVYLKNSEKEIEFSIEDTGVGIPEDQQARVFSKFFRGTNVVKMETEGTGLGLFIVKNVIEAHGGKTWFESEEGKGTKFYLTIPIKK</sequence>
<comment type="catalytic activity">
    <reaction evidence="1">
        <text>ATP + protein L-histidine = ADP + protein N-phospho-L-histidine.</text>
        <dbReference type="EC" id="2.7.13.3"/>
    </reaction>
</comment>
<dbReference type="InterPro" id="IPR003660">
    <property type="entry name" value="HAMP_dom"/>
</dbReference>
<dbReference type="Proteomes" id="UP000177360">
    <property type="component" value="Unassembled WGS sequence"/>
</dbReference>
<dbReference type="InterPro" id="IPR003661">
    <property type="entry name" value="HisK_dim/P_dom"/>
</dbReference>
<accession>A0A1G2E309</accession>
<proteinExistence type="predicted"/>
<dbReference type="GO" id="GO:0006355">
    <property type="term" value="P:regulation of DNA-templated transcription"/>
    <property type="evidence" value="ECO:0007669"/>
    <property type="project" value="InterPro"/>
</dbReference>
<dbReference type="InterPro" id="IPR036097">
    <property type="entry name" value="HisK_dim/P_sf"/>
</dbReference>
<dbReference type="AlphaFoldDB" id="A0A1G2E309"/>
<dbReference type="PANTHER" id="PTHR45453:SF1">
    <property type="entry name" value="PHOSPHATE REGULON SENSOR PROTEIN PHOR"/>
    <property type="match status" value="1"/>
</dbReference>
<dbReference type="SUPFAM" id="SSF55874">
    <property type="entry name" value="ATPase domain of HSP90 chaperone/DNA topoisomerase II/histidine kinase"/>
    <property type="match status" value="1"/>
</dbReference>
<dbReference type="Gene3D" id="3.30.565.10">
    <property type="entry name" value="Histidine kinase-like ATPase, C-terminal domain"/>
    <property type="match status" value="1"/>
</dbReference>
<keyword evidence="9" id="KW-0175">Coiled coil</keyword>
<evidence type="ECO:0000259" key="11">
    <source>
        <dbReference type="PROSITE" id="PS50109"/>
    </source>
</evidence>
<dbReference type="EMBL" id="MHLZ01000008">
    <property type="protein sequence ID" value="OGZ20227.1"/>
    <property type="molecule type" value="Genomic_DNA"/>
</dbReference>
<evidence type="ECO:0000256" key="10">
    <source>
        <dbReference type="SAM" id="Phobius"/>
    </source>
</evidence>
<dbReference type="GO" id="GO:0000155">
    <property type="term" value="F:phosphorelay sensor kinase activity"/>
    <property type="evidence" value="ECO:0007669"/>
    <property type="project" value="InterPro"/>
</dbReference>
<dbReference type="Pfam" id="PF00989">
    <property type="entry name" value="PAS"/>
    <property type="match status" value="1"/>
</dbReference>
<evidence type="ECO:0000256" key="1">
    <source>
        <dbReference type="ARBA" id="ARBA00000085"/>
    </source>
</evidence>
<gene>
    <name evidence="14" type="ORF">A2626_00410</name>
</gene>
<keyword evidence="10" id="KW-0812">Transmembrane</keyword>
<dbReference type="GO" id="GO:0016036">
    <property type="term" value="P:cellular response to phosphate starvation"/>
    <property type="evidence" value="ECO:0007669"/>
    <property type="project" value="TreeGrafter"/>
</dbReference>
<dbReference type="Gene3D" id="3.30.450.20">
    <property type="entry name" value="PAS domain"/>
    <property type="match status" value="1"/>
</dbReference>
<dbReference type="InterPro" id="IPR036890">
    <property type="entry name" value="HATPase_C_sf"/>
</dbReference>
<dbReference type="CDD" id="cd06225">
    <property type="entry name" value="HAMP"/>
    <property type="match status" value="1"/>
</dbReference>
<dbReference type="Gene3D" id="1.10.287.130">
    <property type="match status" value="1"/>
</dbReference>
<evidence type="ECO:0000313" key="15">
    <source>
        <dbReference type="Proteomes" id="UP000177360"/>
    </source>
</evidence>
<evidence type="ECO:0000256" key="6">
    <source>
        <dbReference type="ARBA" id="ARBA00022777"/>
    </source>
</evidence>
<evidence type="ECO:0000313" key="14">
    <source>
        <dbReference type="EMBL" id="OGZ20227.1"/>
    </source>
</evidence>
<dbReference type="InterPro" id="IPR005467">
    <property type="entry name" value="His_kinase_dom"/>
</dbReference>
<dbReference type="Pfam" id="PF02518">
    <property type="entry name" value="HATPase_c"/>
    <property type="match status" value="1"/>
</dbReference>
<evidence type="ECO:0000256" key="7">
    <source>
        <dbReference type="ARBA" id="ARBA00023012"/>
    </source>
</evidence>
<dbReference type="Gene3D" id="6.10.340.10">
    <property type="match status" value="1"/>
</dbReference>
<dbReference type="PROSITE" id="PS50112">
    <property type="entry name" value="PAS"/>
    <property type="match status" value="1"/>
</dbReference>
<dbReference type="PANTHER" id="PTHR45453">
    <property type="entry name" value="PHOSPHATE REGULON SENSOR PROTEIN PHOR"/>
    <property type="match status" value="1"/>
</dbReference>
<dbReference type="Pfam" id="PF00512">
    <property type="entry name" value="HisKA"/>
    <property type="match status" value="1"/>
</dbReference>
<reference evidence="14 15" key="1">
    <citation type="journal article" date="2016" name="Nat. Commun.">
        <title>Thousands of microbial genomes shed light on interconnected biogeochemical processes in an aquifer system.</title>
        <authorList>
            <person name="Anantharaman K."/>
            <person name="Brown C.T."/>
            <person name="Hug L.A."/>
            <person name="Sharon I."/>
            <person name="Castelle C.J."/>
            <person name="Probst A.J."/>
            <person name="Thomas B.C."/>
            <person name="Singh A."/>
            <person name="Wilkins M.J."/>
            <person name="Karaoz U."/>
            <person name="Brodie E.L."/>
            <person name="Williams K.H."/>
            <person name="Hubbard S.S."/>
            <person name="Banfield J.F."/>
        </authorList>
    </citation>
    <scope>NUCLEOTIDE SEQUENCE [LARGE SCALE GENOMIC DNA]</scope>
</reference>
<dbReference type="EC" id="2.7.13.3" evidence="3"/>
<dbReference type="InterPro" id="IPR003594">
    <property type="entry name" value="HATPase_dom"/>
</dbReference>
<feature type="transmembrane region" description="Helical" evidence="10">
    <location>
        <begin position="6"/>
        <end position="28"/>
    </location>
</feature>
<evidence type="ECO:0000256" key="4">
    <source>
        <dbReference type="ARBA" id="ARBA00022553"/>
    </source>
</evidence>
<dbReference type="InterPro" id="IPR000014">
    <property type="entry name" value="PAS"/>
</dbReference>
<evidence type="ECO:0000256" key="8">
    <source>
        <dbReference type="ARBA" id="ARBA00023136"/>
    </source>
</evidence>
<feature type="domain" description="HAMP" evidence="13">
    <location>
        <begin position="186"/>
        <end position="238"/>
    </location>
</feature>